<dbReference type="Pfam" id="PF01391">
    <property type="entry name" value="Collagen"/>
    <property type="match status" value="1"/>
</dbReference>
<dbReference type="RefSeq" id="WP_186859579.1">
    <property type="nucleotide sequence ID" value="NZ_JACOOO010000009.1"/>
</dbReference>
<dbReference type="Proteomes" id="UP000596929">
    <property type="component" value="Unassembled WGS sequence"/>
</dbReference>
<keyword evidence="3" id="KW-1185">Reference proteome</keyword>
<feature type="region of interest" description="Disordered" evidence="1">
    <location>
        <begin position="27"/>
        <end position="65"/>
    </location>
</feature>
<comment type="caution">
    <text evidence="2">The sequence shown here is derived from an EMBL/GenBank/DDBJ whole genome shotgun (WGS) entry which is preliminary data.</text>
</comment>
<protein>
    <submittedName>
        <fullName evidence="2">Collagen-like protein</fullName>
    </submittedName>
</protein>
<accession>A0ABR7DAY7</accession>
<evidence type="ECO:0000313" key="2">
    <source>
        <dbReference type="EMBL" id="MBC5628528.1"/>
    </source>
</evidence>
<dbReference type="InterPro" id="IPR008160">
    <property type="entry name" value="Collagen"/>
</dbReference>
<proteinExistence type="predicted"/>
<evidence type="ECO:0000256" key="1">
    <source>
        <dbReference type="SAM" id="MobiDB-lite"/>
    </source>
</evidence>
<organism evidence="2 3">
    <name type="scientific">Clostridium hominis</name>
    <dbReference type="NCBI Taxonomy" id="2763036"/>
    <lineage>
        <taxon>Bacteria</taxon>
        <taxon>Bacillati</taxon>
        <taxon>Bacillota</taxon>
        <taxon>Clostridia</taxon>
        <taxon>Eubacteriales</taxon>
        <taxon>Clostridiaceae</taxon>
        <taxon>Clostridium</taxon>
    </lineage>
</organism>
<sequence length="108" mass="11254">MAYSKHTWTDDEIITKEKLNNIEEGIANIELTPGPQGATGERGPAGATGPKGDRGETGPQGPKGADAVINKLDKVDALTAESASTQDIATAFNNLIADLKAKGYMNIS</sequence>
<gene>
    <name evidence="2" type="ORF">H8S20_06405</name>
</gene>
<name>A0ABR7DAY7_9CLOT</name>
<reference evidence="2 3" key="1">
    <citation type="submission" date="2020-08" db="EMBL/GenBank/DDBJ databases">
        <title>Genome public.</title>
        <authorList>
            <person name="Liu C."/>
            <person name="Sun Q."/>
        </authorList>
    </citation>
    <scope>NUCLEOTIDE SEQUENCE [LARGE SCALE GENOMIC DNA]</scope>
    <source>
        <strain evidence="2 3">NSJ-6</strain>
    </source>
</reference>
<dbReference type="EMBL" id="JACOOO010000009">
    <property type="protein sequence ID" value="MBC5628528.1"/>
    <property type="molecule type" value="Genomic_DNA"/>
</dbReference>
<evidence type="ECO:0000313" key="3">
    <source>
        <dbReference type="Proteomes" id="UP000596929"/>
    </source>
</evidence>